<evidence type="ECO:0000256" key="2">
    <source>
        <dbReference type="SAM" id="MobiDB-lite"/>
    </source>
</evidence>
<proteinExistence type="predicted"/>
<name>A0A0W0VYB1_9GAMM</name>
<dbReference type="AlphaFoldDB" id="A0A0W0VYB1"/>
<dbReference type="EMBL" id="LNYL01000045">
    <property type="protein sequence ID" value="KTD25080.1"/>
    <property type="molecule type" value="Genomic_DNA"/>
</dbReference>
<comment type="caution">
    <text evidence="3">The sequence shown here is derived from an EMBL/GenBank/DDBJ whole genome shotgun (WGS) entry which is preliminary data.</text>
</comment>
<evidence type="ECO:0000313" key="4">
    <source>
        <dbReference type="Proteomes" id="UP000054908"/>
    </source>
</evidence>
<organism evidence="3 4">
    <name type="scientific">Legionella maceachernii</name>
    <dbReference type="NCBI Taxonomy" id="466"/>
    <lineage>
        <taxon>Bacteria</taxon>
        <taxon>Pseudomonadati</taxon>
        <taxon>Pseudomonadota</taxon>
        <taxon>Gammaproteobacteria</taxon>
        <taxon>Legionellales</taxon>
        <taxon>Legionellaceae</taxon>
        <taxon>Legionella</taxon>
    </lineage>
</organism>
<keyword evidence="1" id="KW-0175">Coiled coil</keyword>
<feature type="compositionally biased region" description="Basic and acidic residues" evidence="2">
    <location>
        <begin position="316"/>
        <end position="333"/>
    </location>
</feature>
<dbReference type="RefSeq" id="WP_058452810.1">
    <property type="nucleotide sequence ID" value="NZ_CAAAIB010000024.1"/>
</dbReference>
<feature type="region of interest" description="Disordered" evidence="2">
    <location>
        <begin position="292"/>
        <end position="333"/>
    </location>
</feature>
<evidence type="ECO:0000256" key="1">
    <source>
        <dbReference type="SAM" id="Coils"/>
    </source>
</evidence>
<keyword evidence="4" id="KW-1185">Reference proteome</keyword>
<reference evidence="3 4" key="1">
    <citation type="submission" date="2015-11" db="EMBL/GenBank/DDBJ databases">
        <title>Genomic analysis of 38 Legionella species identifies large and diverse effector repertoires.</title>
        <authorList>
            <person name="Burstein D."/>
            <person name="Amaro F."/>
            <person name="Zusman T."/>
            <person name="Lifshitz Z."/>
            <person name="Cohen O."/>
            <person name="Gilbert J.A."/>
            <person name="Pupko T."/>
            <person name="Shuman H.A."/>
            <person name="Segal G."/>
        </authorList>
    </citation>
    <scope>NUCLEOTIDE SEQUENCE [LARGE SCALE GENOMIC DNA]</scope>
    <source>
        <strain evidence="3 4">PX-1-G2-E2</strain>
    </source>
</reference>
<evidence type="ECO:0000313" key="3">
    <source>
        <dbReference type="EMBL" id="KTD25080.1"/>
    </source>
</evidence>
<accession>A0A0W0VYB1</accession>
<feature type="coiled-coil region" evidence="1">
    <location>
        <begin position="173"/>
        <end position="214"/>
    </location>
</feature>
<gene>
    <name evidence="3" type="ORF">Lmac_2058</name>
</gene>
<sequence>MFNELYHYLRNMKKEFDKKYAGASLQVLERAIFNEKEDRGESTDPSKYDADITLKYRIRLILLHELYCEKMPSEVTRNSLKKWRELEEDYADLEKTLCHEAETILGGESEDTLQSEIRKLEAYIQKTGLEANEKEEIYQDLSGKSSISDFLKLFAEVKRGNLSVSLRESQDCINFLTQTCEALVDKIEKKERKLSLLKENATKLNDEKRTLEKSFTWLERWAFEDLNGSANAFKRFVLWVYNLFPSQTIQDRSLILGRQVKEAYSAYTENTKNIDGVESDIKELKSHLKSHTKELDEAKKRNTNALKFTTPQNEPTSRETETNELEFRSRGLH</sequence>
<dbReference type="OrthoDB" id="5653380at2"/>
<dbReference type="PATRIC" id="fig|466.6.peg.2181"/>
<dbReference type="Proteomes" id="UP000054908">
    <property type="component" value="Unassembled WGS sequence"/>
</dbReference>
<protein>
    <submittedName>
        <fullName evidence="3">Uncharacterized protein</fullName>
    </submittedName>
</protein>
<feature type="compositionally biased region" description="Polar residues" evidence="2">
    <location>
        <begin position="303"/>
        <end position="315"/>
    </location>
</feature>